<feature type="domain" description="Rad50/SbcC-type AAA" evidence="2">
    <location>
        <begin position="7"/>
        <end position="249"/>
    </location>
</feature>
<evidence type="ECO:0000313" key="3">
    <source>
        <dbReference type="EMBL" id="MBC5627564.1"/>
    </source>
</evidence>
<evidence type="ECO:0000313" key="4">
    <source>
        <dbReference type="Proteomes" id="UP000596929"/>
    </source>
</evidence>
<dbReference type="RefSeq" id="WP_186859112.1">
    <property type="nucleotide sequence ID" value="NZ_JACOOO010000001.1"/>
</dbReference>
<gene>
    <name evidence="3" type="ORF">H8S20_01510</name>
</gene>
<dbReference type="PANTHER" id="PTHR32182:SF22">
    <property type="entry name" value="ATP-DEPENDENT ENDONUCLEASE, OLD FAMILY-RELATED"/>
    <property type="match status" value="1"/>
</dbReference>
<feature type="coiled-coil region" evidence="1">
    <location>
        <begin position="288"/>
        <end position="319"/>
    </location>
</feature>
<dbReference type="InterPro" id="IPR027417">
    <property type="entry name" value="P-loop_NTPase"/>
</dbReference>
<keyword evidence="4" id="KW-1185">Reference proteome</keyword>
<sequence>MSKISFLKVNGFLGIDELELEPGKVNIFKGPMGSGKTSVIEAIEKTFTNKSRRAEVIKHGEEEATLFVELDDKLEIDRRLRNEKGDYLKVRKADEGVPSTEKFLRTLVNGNIFRPLDWVNLSVKEQTKSLLSMLEIAWSEEDIVNWFGDLVDDIDYTQHILLILKSIEQKYYKTREEVNREVKELNARINALYEELPAEYDGEEWRNVKIQEYYAKVSEAQEVNRLIEMAKSIQEQFDTKIEAIKAKGEKQKANITLTYKGHREDINDIIALSNNKIDRANNFIDNSNITLENELSKLDNQLESEYQELLQKYAVLKDEKKRQMLAAVDEQKDIIAINNNKIATKEQELRGLDEREEAEKLSVDEKVTNEIEKEEIRIGKAANYLKENTPIDITPLQTEADHVAEMVGYLRDWDRIIDIRDGILASKQLYSNELTAKIDMARNLPGELLKTAKMPIEGITVDTDGRVRINETLIEGLSSGEKLSLAMRVAKAQAGELKVICLDGFEAIDKVSQAKLLAEMTSDEYQYFVTEVMNTKSNSVEVEKIG</sequence>
<dbReference type="Pfam" id="PF13476">
    <property type="entry name" value="AAA_23"/>
    <property type="match status" value="1"/>
</dbReference>
<reference evidence="3 4" key="1">
    <citation type="submission" date="2020-08" db="EMBL/GenBank/DDBJ databases">
        <title>Genome public.</title>
        <authorList>
            <person name="Liu C."/>
            <person name="Sun Q."/>
        </authorList>
    </citation>
    <scope>NUCLEOTIDE SEQUENCE [LARGE SCALE GENOMIC DNA]</scope>
    <source>
        <strain evidence="3 4">NSJ-6</strain>
    </source>
</reference>
<evidence type="ECO:0000259" key="2">
    <source>
        <dbReference type="Pfam" id="PF13476"/>
    </source>
</evidence>
<accession>A0ABR7D864</accession>
<feature type="coiled-coil region" evidence="1">
    <location>
        <begin position="168"/>
        <end position="195"/>
    </location>
</feature>
<comment type="caution">
    <text evidence="3">The sequence shown here is derived from an EMBL/GenBank/DDBJ whole genome shotgun (WGS) entry which is preliminary data.</text>
</comment>
<dbReference type="SUPFAM" id="SSF52540">
    <property type="entry name" value="P-loop containing nucleoside triphosphate hydrolases"/>
    <property type="match status" value="1"/>
</dbReference>
<organism evidence="3 4">
    <name type="scientific">Clostridium hominis</name>
    <dbReference type="NCBI Taxonomy" id="2763036"/>
    <lineage>
        <taxon>Bacteria</taxon>
        <taxon>Bacillati</taxon>
        <taxon>Bacillota</taxon>
        <taxon>Clostridia</taxon>
        <taxon>Eubacteriales</taxon>
        <taxon>Clostridiaceae</taxon>
        <taxon>Clostridium</taxon>
    </lineage>
</organism>
<name>A0ABR7D864_9CLOT</name>
<keyword evidence="1" id="KW-0175">Coiled coil</keyword>
<protein>
    <submittedName>
        <fullName evidence="3">AAA family ATPase</fullName>
    </submittedName>
</protein>
<dbReference type="Proteomes" id="UP000596929">
    <property type="component" value="Unassembled WGS sequence"/>
</dbReference>
<dbReference type="Gene3D" id="3.40.50.300">
    <property type="entry name" value="P-loop containing nucleotide triphosphate hydrolases"/>
    <property type="match status" value="1"/>
</dbReference>
<dbReference type="PANTHER" id="PTHR32182">
    <property type="entry name" value="DNA REPLICATION AND REPAIR PROTEIN RECF"/>
    <property type="match status" value="1"/>
</dbReference>
<proteinExistence type="predicted"/>
<dbReference type="InterPro" id="IPR038729">
    <property type="entry name" value="Rad50/SbcC_AAA"/>
</dbReference>
<dbReference type="EMBL" id="JACOOO010000001">
    <property type="protein sequence ID" value="MBC5627564.1"/>
    <property type="molecule type" value="Genomic_DNA"/>
</dbReference>
<evidence type="ECO:0000256" key="1">
    <source>
        <dbReference type="SAM" id="Coils"/>
    </source>
</evidence>